<evidence type="ECO:0000313" key="3">
    <source>
        <dbReference type="EMBL" id="KAL3834023.1"/>
    </source>
</evidence>
<gene>
    <name evidence="3" type="ORF">ACJIZ3_008759</name>
</gene>
<feature type="region of interest" description="Disordered" evidence="1">
    <location>
        <begin position="311"/>
        <end position="331"/>
    </location>
</feature>
<feature type="compositionally biased region" description="Low complexity" evidence="1">
    <location>
        <begin position="311"/>
        <end position="323"/>
    </location>
</feature>
<dbReference type="AlphaFoldDB" id="A0ABD3TBR1"/>
<dbReference type="InterPro" id="IPR012340">
    <property type="entry name" value="NA-bd_OB-fold"/>
</dbReference>
<dbReference type="Gene3D" id="2.40.50.140">
    <property type="entry name" value="Nucleic acid-binding proteins"/>
    <property type="match status" value="2"/>
</dbReference>
<comment type="caution">
    <text evidence="3">The sequence shown here is derived from an EMBL/GenBank/DDBJ whole genome shotgun (WGS) entry which is preliminary data.</text>
</comment>
<dbReference type="Proteomes" id="UP001634393">
    <property type="component" value="Unassembled WGS sequence"/>
</dbReference>
<sequence length="331" mass="37271">MLRVLSVYFSPLILRKIVSVCWRNFAGNLSSLSSFISTVLCCLGDFELCFFFVACGRHNLWVGYKFNNVAESEGQVIDETDEAFPIIRATGLSVSHHKGGSLSSTPSTVILVNPQIPEAENLKTWLQKNLKFITHAISSKDHFAHSDSFFHVPLDKICRIADVVADNKVDKFLVKVQAMITDPDQKYFYMACEKCLSSVDADYDYQYTCVACKAFTHAKPRENIFDGSGSLDVTVFGNHDTELTEMAASRCMELYNEGALLPLETINQSFSGKSFIMKIRKRERSIGDSMQYQYVVLNMLECKEEDDIGYNSSTTNSKSPKSSHYNYLNST</sequence>
<evidence type="ECO:0000259" key="2">
    <source>
        <dbReference type="Pfam" id="PF08646"/>
    </source>
</evidence>
<dbReference type="InterPro" id="IPR013955">
    <property type="entry name" value="Rep_factor-A_C"/>
</dbReference>
<dbReference type="PANTHER" id="PTHR47165">
    <property type="entry name" value="OS03G0429900 PROTEIN"/>
    <property type="match status" value="1"/>
</dbReference>
<organism evidence="3 4">
    <name type="scientific">Penstemon smallii</name>
    <dbReference type="NCBI Taxonomy" id="265156"/>
    <lineage>
        <taxon>Eukaryota</taxon>
        <taxon>Viridiplantae</taxon>
        <taxon>Streptophyta</taxon>
        <taxon>Embryophyta</taxon>
        <taxon>Tracheophyta</taxon>
        <taxon>Spermatophyta</taxon>
        <taxon>Magnoliopsida</taxon>
        <taxon>eudicotyledons</taxon>
        <taxon>Gunneridae</taxon>
        <taxon>Pentapetalae</taxon>
        <taxon>asterids</taxon>
        <taxon>lamiids</taxon>
        <taxon>Lamiales</taxon>
        <taxon>Plantaginaceae</taxon>
        <taxon>Cheloneae</taxon>
        <taxon>Penstemon</taxon>
    </lineage>
</organism>
<dbReference type="EMBL" id="JBJXBP010000004">
    <property type="protein sequence ID" value="KAL3834023.1"/>
    <property type="molecule type" value="Genomic_DNA"/>
</dbReference>
<protein>
    <recommendedName>
        <fullName evidence="2">Replication factor A C-terminal domain-containing protein</fullName>
    </recommendedName>
</protein>
<dbReference type="PANTHER" id="PTHR47165:SF4">
    <property type="entry name" value="OS03G0429900 PROTEIN"/>
    <property type="match status" value="1"/>
</dbReference>
<evidence type="ECO:0000256" key="1">
    <source>
        <dbReference type="SAM" id="MobiDB-lite"/>
    </source>
</evidence>
<accession>A0ABD3TBR1</accession>
<dbReference type="Pfam" id="PF08646">
    <property type="entry name" value="Rep_fac-A_C"/>
    <property type="match status" value="1"/>
</dbReference>
<evidence type="ECO:0000313" key="4">
    <source>
        <dbReference type="Proteomes" id="UP001634393"/>
    </source>
</evidence>
<keyword evidence="4" id="KW-1185">Reference proteome</keyword>
<name>A0ABD3TBR1_9LAMI</name>
<dbReference type="SUPFAM" id="SSF50249">
    <property type="entry name" value="Nucleic acid-binding proteins"/>
    <property type="match status" value="1"/>
</dbReference>
<feature type="domain" description="Replication factor A C-terminal" evidence="2">
    <location>
        <begin position="176"/>
        <end position="301"/>
    </location>
</feature>
<reference evidence="3 4" key="1">
    <citation type="submission" date="2024-12" db="EMBL/GenBank/DDBJ databases">
        <title>The unique morphological basis and parallel evolutionary history of personate flowers in Penstemon.</title>
        <authorList>
            <person name="Depatie T.H."/>
            <person name="Wessinger C.A."/>
        </authorList>
    </citation>
    <scope>NUCLEOTIDE SEQUENCE [LARGE SCALE GENOMIC DNA]</scope>
    <source>
        <strain evidence="3">WTNN_2</strain>
        <tissue evidence="3">Leaf</tissue>
    </source>
</reference>
<proteinExistence type="predicted"/>